<evidence type="ECO:0000256" key="5">
    <source>
        <dbReference type="ARBA" id="ARBA00022989"/>
    </source>
</evidence>
<dbReference type="Gene3D" id="1.20.1250.20">
    <property type="entry name" value="MFS general substrate transporter like domains"/>
    <property type="match status" value="1"/>
</dbReference>
<evidence type="ECO:0000256" key="3">
    <source>
        <dbReference type="ARBA" id="ARBA00022448"/>
    </source>
</evidence>
<dbReference type="SUPFAM" id="SSF103473">
    <property type="entry name" value="MFS general substrate transporter"/>
    <property type="match status" value="1"/>
</dbReference>
<evidence type="ECO:0000313" key="10">
    <source>
        <dbReference type="EMBL" id="ROQ21478.1"/>
    </source>
</evidence>
<keyword evidence="4 8" id="KW-0812">Transmembrane</keyword>
<dbReference type="InterPro" id="IPR050814">
    <property type="entry name" value="Myo-inositol_Transporter"/>
</dbReference>
<keyword evidence="3 7" id="KW-0813">Transport</keyword>
<evidence type="ECO:0000256" key="8">
    <source>
        <dbReference type="SAM" id="Phobius"/>
    </source>
</evidence>
<dbReference type="PANTHER" id="PTHR48020">
    <property type="entry name" value="PROTON MYO-INOSITOL COTRANSPORTER"/>
    <property type="match status" value="1"/>
</dbReference>
<feature type="transmembrane region" description="Helical" evidence="8">
    <location>
        <begin position="103"/>
        <end position="125"/>
    </location>
</feature>
<dbReference type="PROSITE" id="PS50850">
    <property type="entry name" value="MFS"/>
    <property type="match status" value="1"/>
</dbReference>
<keyword evidence="6 8" id="KW-0472">Membrane</keyword>
<reference evidence="10 11" key="1">
    <citation type="submission" date="2018-11" db="EMBL/GenBank/DDBJ databases">
        <title>Genomic Encyclopedia of Type Strains, Phase IV (KMG-IV): sequencing the most valuable type-strain genomes for metagenomic binning, comparative biology and taxonomic classification.</title>
        <authorList>
            <person name="Goeker M."/>
        </authorList>
    </citation>
    <scope>NUCLEOTIDE SEQUENCE [LARGE SCALE GENOMIC DNA]</scope>
    <source>
        <strain evidence="10 11">DSM 16974</strain>
    </source>
</reference>
<dbReference type="Proteomes" id="UP000273643">
    <property type="component" value="Unassembled WGS sequence"/>
</dbReference>
<dbReference type="NCBIfam" id="TIGR00879">
    <property type="entry name" value="SP"/>
    <property type="match status" value="1"/>
</dbReference>
<dbReference type="InterPro" id="IPR003663">
    <property type="entry name" value="Sugar/inositol_transpt"/>
</dbReference>
<dbReference type="PROSITE" id="PS00217">
    <property type="entry name" value="SUGAR_TRANSPORT_2"/>
    <property type="match status" value="1"/>
</dbReference>
<dbReference type="GO" id="GO:0016020">
    <property type="term" value="C:membrane"/>
    <property type="evidence" value="ECO:0007669"/>
    <property type="project" value="UniProtKB-SubCell"/>
</dbReference>
<comment type="caution">
    <text evidence="10">The sequence shown here is derived from an EMBL/GenBank/DDBJ whole genome shotgun (WGS) entry which is preliminary data.</text>
</comment>
<comment type="subcellular location">
    <subcellularLocation>
        <location evidence="1">Membrane</location>
        <topology evidence="1">Multi-pass membrane protein</topology>
    </subcellularLocation>
</comment>
<dbReference type="Pfam" id="PF00083">
    <property type="entry name" value="Sugar_tr"/>
    <property type="match status" value="1"/>
</dbReference>
<feature type="transmembrane region" description="Helical" evidence="8">
    <location>
        <begin position="407"/>
        <end position="428"/>
    </location>
</feature>
<feature type="transmembrane region" description="Helical" evidence="8">
    <location>
        <begin position="282"/>
        <end position="306"/>
    </location>
</feature>
<sequence>MTHTINHARLLFWSFTVALGGFLFGFDTAVISGAEQAIQAQWALSDALIGLMVSSALAGTVIGAIFGGIPCDRYGRKITLFWIGVLYLVSALGSALAPDVYSLMLFRFLGGLGVGASSVAAPVYISEIAPTGLRGRLTAMFQFNLVFGILCAYLSNYGVASAGGDWRIMLGVEVVPALLFVILILFVPRSPRWLITRRGAHDEARRVLTMIDPSRVEQALAEIEHSHKQKAQGSELREFLSGRYRWPILLAFLFAFFNQVSGINAVIYYAPRIFSMAGMESSAALLSSAGLGLVNLVFTLIGLALIDRFGRRFLMYIGSFGYILSLTSLALIFHLEAFGGSLVPLLIFVFIASHAIGQGACIWVFIAEIFPNSVRGYGMSLGSGTHWVFAALVAFSFPYFAGTLGGAPLFAFFAVMMVLQLLFVRYLMPETKGVSLEDLEVQLSQKR</sequence>
<dbReference type="OrthoDB" id="5368493at2"/>
<dbReference type="PROSITE" id="PS00216">
    <property type="entry name" value="SUGAR_TRANSPORT_1"/>
    <property type="match status" value="1"/>
</dbReference>
<dbReference type="PRINTS" id="PR00171">
    <property type="entry name" value="SUGRTRNSPORT"/>
</dbReference>
<feature type="transmembrane region" description="Helical" evidence="8">
    <location>
        <begin position="168"/>
        <end position="188"/>
    </location>
</feature>
<evidence type="ECO:0000256" key="7">
    <source>
        <dbReference type="RuleBase" id="RU003346"/>
    </source>
</evidence>
<feature type="domain" description="Major facilitator superfamily (MFS) profile" evidence="9">
    <location>
        <begin position="13"/>
        <end position="432"/>
    </location>
</feature>
<dbReference type="InterPro" id="IPR005828">
    <property type="entry name" value="MFS_sugar_transport-like"/>
</dbReference>
<dbReference type="InterPro" id="IPR020846">
    <property type="entry name" value="MFS_dom"/>
</dbReference>
<dbReference type="GO" id="GO:0022857">
    <property type="term" value="F:transmembrane transporter activity"/>
    <property type="evidence" value="ECO:0007669"/>
    <property type="project" value="InterPro"/>
</dbReference>
<evidence type="ECO:0000256" key="6">
    <source>
        <dbReference type="ARBA" id="ARBA00023136"/>
    </source>
</evidence>
<evidence type="ECO:0000256" key="2">
    <source>
        <dbReference type="ARBA" id="ARBA00010992"/>
    </source>
</evidence>
<name>A0A3N1P1M0_9GAMM</name>
<organism evidence="10 11">
    <name type="scientific">Marinimicrobium koreense</name>
    <dbReference type="NCBI Taxonomy" id="306545"/>
    <lineage>
        <taxon>Bacteria</taxon>
        <taxon>Pseudomonadati</taxon>
        <taxon>Pseudomonadota</taxon>
        <taxon>Gammaproteobacteria</taxon>
        <taxon>Cellvibrionales</taxon>
        <taxon>Cellvibrionaceae</taxon>
        <taxon>Marinimicrobium</taxon>
    </lineage>
</organism>
<proteinExistence type="inferred from homology"/>
<protein>
    <submittedName>
        <fullName evidence="10">Sugar porter (SP) family MFS transporter</fullName>
    </submittedName>
</protein>
<dbReference type="RefSeq" id="WP_123638463.1">
    <property type="nucleotide sequence ID" value="NZ_JBHYFO010000005.1"/>
</dbReference>
<evidence type="ECO:0000256" key="4">
    <source>
        <dbReference type="ARBA" id="ARBA00022692"/>
    </source>
</evidence>
<dbReference type="PANTHER" id="PTHR48020:SF12">
    <property type="entry name" value="PROTON MYO-INOSITOL COTRANSPORTER"/>
    <property type="match status" value="1"/>
</dbReference>
<keyword evidence="11" id="KW-1185">Reference proteome</keyword>
<feature type="transmembrane region" description="Helical" evidence="8">
    <location>
        <begin position="345"/>
        <end position="366"/>
    </location>
</feature>
<feature type="transmembrane region" description="Helical" evidence="8">
    <location>
        <begin position="47"/>
        <end position="66"/>
    </location>
</feature>
<evidence type="ECO:0000259" key="9">
    <source>
        <dbReference type="PROSITE" id="PS50850"/>
    </source>
</evidence>
<feature type="transmembrane region" description="Helical" evidence="8">
    <location>
        <begin position="246"/>
        <end position="270"/>
    </location>
</feature>
<dbReference type="FunFam" id="1.20.1250.20:FF:000134">
    <property type="entry name" value="MFS sugar transporter protein"/>
    <property type="match status" value="1"/>
</dbReference>
<dbReference type="InterPro" id="IPR005829">
    <property type="entry name" value="Sugar_transporter_CS"/>
</dbReference>
<evidence type="ECO:0000256" key="1">
    <source>
        <dbReference type="ARBA" id="ARBA00004141"/>
    </source>
</evidence>
<feature type="transmembrane region" description="Helical" evidence="8">
    <location>
        <begin position="378"/>
        <end position="401"/>
    </location>
</feature>
<comment type="similarity">
    <text evidence="2 7">Belongs to the major facilitator superfamily. Sugar transporter (TC 2.A.1.1) family.</text>
</comment>
<dbReference type="InterPro" id="IPR036259">
    <property type="entry name" value="MFS_trans_sf"/>
</dbReference>
<dbReference type="EMBL" id="RJUK01000001">
    <property type="protein sequence ID" value="ROQ21478.1"/>
    <property type="molecule type" value="Genomic_DNA"/>
</dbReference>
<evidence type="ECO:0000313" key="11">
    <source>
        <dbReference type="Proteomes" id="UP000273643"/>
    </source>
</evidence>
<feature type="transmembrane region" description="Helical" evidence="8">
    <location>
        <begin position="78"/>
        <end position="97"/>
    </location>
</feature>
<feature type="transmembrane region" description="Helical" evidence="8">
    <location>
        <begin position="137"/>
        <end position="156"/>
    </location>
</feature>
<accession>A0A3N1P1M0</accession>
<keyword evidence="5 8" id="KW-1133">Transmembrane helix</keyword>
<dbReference type="AlphaFoldDB" id="A0A3N1P1M0"/>
<gene>
    <name evidence="10" type="ORF">EDC38_2102</name>
</gene>
<feature type="transmembrane region" description="Helical" evidence="8">
    <location>
        <begin position="313"/>
        <end position="333"/>
    </location>
</feature>